<feature type="region of interest" description="Disordered" evidence="1">
    <location>
        <begin position="196"/>
        <end position="215"/>
    </location>
</feature>
<proteinExistence type="predicted"/>
<dbReference type="InterPro" id="IPR031352">
    <property type="entry name" value="SesA"/>
</dbReference>
<evidence type="ECO:0000313" key="3">
    <source>
        <dbReference type="EMBL" id="GKT42726.1"/>
    </source>
</evidence>
<evidence type="ECO:0000256" key="1">
    <source>
        <dbReference type="SAM" id="MobiDB-lite"/>
    </source>
</evidence>
<dbReference type="GeneID" id="73323709"/>
<dbReference type="EMBL" id="BQXU01000005">
    <property type="protein sequence ID" value="GKT42726.1"/>
    <property type="molecule type" value="Genomic_DNA"/>
</dbReference>
<name>A0AA37P527_9PEZI</name>
<dbReference type="Proteomes" id="UP001055115">
    <property type="component" value="Unassembled WGS sequence"/>
</dbReference>
<organism evidence="3 4">
    <name type="scientific">Colletotrichum spaethianum</name>
    <dbReference type="NCBI Taxonomy" id="700344"/>
    <lineage>
        <taxon>Eukaryota</taxon>
        <taxon>Fungi</taxon>
        <taxon>Dikarya</taxon>
        <taxon>Ascomycota</taxon>
        <taxon>Pezizomycotina</taxon>
        <taxon>Sordariomycetes</taxon>
        <taxon>Hypocreomycetidae</taxon>
        <taxon>Glomerellales</taxon>
        <taxon>Glomerellaceae</taxon>
        <taxon>Colletotrichum</taxon>
        <taxon>Colletotrichum spaethianum species complex</taxon>
    </lineage>
</organism>
<comment type="caution">
    <text evidence="3">The sequence shown here is derived from an EMBL/GenBank/DDBJ whole genome shotgun (WGS) entry which is preliminary data.</text>
</comment>
<keyword evidence="4" id="KW-1185">Reference proteome</keyword>
<feature type="domain" description="NACHT-NTPase and P-loop NTPases N-terminal" evidence="2">
    <location>
        <begin position="16"/>
        <end position="133"/>
    </location>
</feature>
<sequence length="215" mass="23015">MPGPQATQVLSSTRAAISSLKGIEEDHGDLNDVEELPAAFAQVAKHLPAVCKALQSARLHIQKREDDNTWAEMKKPMDGCKAKADRLEGVYGKVVPSAPAQKMERYREAVSGLGKEGRVEVLMEAILRDVKGLLTVDGGMEAATESDLRELADITAEVLAIPPSLQGDGSALGIHNYGPGPQNVVTGDGHQYNNNNTGNQFNGSTFHGVNPFSRE</sequence>
<evidence type="ECO:0000313" key="4">
    <source>
        <dbReference type="Proteomes" id="UP001055115"/>
    </source>
</evidence>
<feature type="compositionally biased region" description="Low complexity" evidence="1">
    <location>
        <begin position="196"/>
        <end position="206"/>
    </location>
</feature>
<accession>A0AA37P527</accession>
<dbReference type="RefSeq" id="XP_049125076.1">
    <property type="nucleotide sequence ID" value="XM_049269119.1"/>
</dbReference>
<protein>
    <recommendedName>
        <fullName evidence="2">NACHT-NTPase and P-loop NTPases N-terminal domain-containing protein</fullName>
    </recommendedName>
</protein>
<evidence type="ECO:0000259" key="2">
    <source>
        <dbReference type="Pfam" id="PF17107"/>
    </source>
</evidence>
<gene>
    <name evidence="3" type="ORF">ColSpa_02907</name>
</gene>
<reference evidence="3 4" key="1">
    <citation type="submission" date="2022-03" db="EMBL/GenBank/DDBJ databases">
        <title>Genome data of Colletotrichum spp.</title>
        <authorList>
            <person name="Utami Y.D."/>
            <person name="Hiruma K."/>
        </authorList>
    </citation>
    <scope>NUCLEOTIDE SEQUENCE [LARGE SCALE GENOMIC DNA]</scope>
    <source>
        <strain evidence="3 4">MAFF 239500</strain>
    </source>
</reference>
<dbReference type="AlphaFoldDB" id="A0AA37P527"/>
<dbReference type="Pfam" id="PF17107">
    <property type="entry name" value="SesA"/>
    <property type="match status" value="1"/>
</dbReference>